<dbReference type="Gene3D" id="2.60.120.200">
    <property type="match status" value="2"/>
</dbReference>
<dbReference type="InterPro" id="IPR013320">
    <property type="entry name" value="ConA-like_dom_sf"/>
</dbReference>
<evidence type="ECO:0000256" key="2">
    <source>
        <dbReference type="ARBA" id="ARBA00023157"/>
    </source>
</evidence>
<accession>A0A381X8U0</accession>
<sequence length="546" mass="58139">MKFHDFSPFYRSGEGIRSKVAGDRLIDNPAVADAQGGSGASFSFDGTDDVVTVSDDASMDDIFDDGGTVSAWIYPRSDGESSYGRIVDKAKWIVYVGNEADSKVSILFYYFFSGDNGQWSSTLSVPINEWSHVTVMYDNGNVANQPTIYLNGVSLSLTVNSTPTSVRTTDDGSALKVGNDLATDDTFDGQISQVRLHNRALTADEVRASYNGQAVGFEYRGASQDSLITGVDADWGTDQPYTGNTADRVTFNSNYGWDVYGLPLNISVDTNVLTYTTTNAGHGIYYQNILEAGKNYRLTINVSSISAGGTLNLSTYDGSDYQDYPLAAGSNTVEFTHPGGTNLNLMIRGLGTYSLDASSVSTSFVKIGCVAEYLPESISDSSWLDSSGNELDGSVSGATAVNAEAGIVGRDSHLLESKTVADLQSGASFNFDGVNDVVTSSSPVDAYPITMGCWFKTSASSAAVMLALVDASASNVYYNLQLNNSGQAEMEVRNTSSFAASSTSSYNDNEWHNAVLVMSSATSRTLYVDGISIATDDDSVAFNTAV</sequence>
<feature type="non-terminal residue" evidence="4">
    <location>
        <position position="546"/>
    </location>
</feature>
<proteinExistence type="predicted"/>
<dbReference type="InterPro" id="IPR006558">
    <property type="entry name" value="LamG-like"/>
</dbReference>
<dbReference type="InterPro" id="IPR001791">
    <property type="entry name" value="Laminin_G"/>
</dbReference>
<feature type="domain" description="Laminin G" evidence="3">
    <location>
        <begin position="426"/>
        <end position="546"/>
    </location>
</feature>
<protein>
    <recommendedName>
        <fullName evidence="3">Laminin G domain-containing protein</fullName>
    </recommendedName>
</protein>
<keyword evidence="1" id="KW-0732">Signal</keyword>
<dbReference type="SMART" id="SM00560">
    <property type="entry name" value="LamGL"/>
    <property type="match status" value="1"/>
</dbReference>
<dbReference type="PROSITE" id="PS50025">
    <property type="entry name" value="LAM_G_DOMAIN"/>
    <property type="match status" value="1"/>
</dbReference>
<dbReference type="SUPFAM" id="SSF49899">
    <property type="entry name" value="Concanavalin A-like lectins/glucanases"/>
    <property type="match status" value="2"/>
</dbReference>
<keyword evidence="2" id="KW-1015">Disulfide bond</keyword>
<organism evidence="4">
    <name type="scientific">marine metagenome</name>
    <dbReference type="NCBI Taxonomy" id="408172"/>
    <lineage>
        <taxon>unclassified sequences</taxon>
        <taxon>metagenomes</taxon>
        <taxon>ecological metagenomes</taxon>
    </lineage>
</organism>
<gene>
    <name evidence="4" type="ORF">METZ01_LOCUS113755</name>
</gene>
<dbReference type="EMBL" id="UINC01014242">
    <property type="protein sequence ID" value="SVA60901.1"/>
    <property type="molecule type" value="Genomic_DNA"/>
</dbReference>
<evidence type="ECO:0000256" key="1">
    <source>
        <dbReference type="ARBA" id="ARBA00022729"/>
    </source>
</evidence>
<reference evidence="4" key="1">
    <citation type="submission" date="2018-05" db="EMBL/GenBank/DDBJ databases">
        <authorList>
            <person name="Lanie J.A."/>
            <person name="Ng W.-L."/>
            <person name="Kazmierczak K.M."/>
            <person name="Andrzejewski T.M."/>
            <person name="Davidsen T.M."/>
            <person name="Wayne K.J."/>
            <person name="Tettelin H."/>
            <person name="Glass J.I."/>
            <person name="Rusch D."/>
            <person name="Podicherti R."/>
            <person name="Tsui H.-C.T."/>
            <person name="Winkler M.E."/>
        </authorList>
    </citation>
    <scope>NUCLEOTIDE SEQUENCE</scope>
</reference>
<evidence type="ECO:0000259" key="3">
    <source>
        <dbReference type="PROSITE" id="PS50025"/>
    </source>
</evidence>
<dbReference type="AlphaFoldDB" id="A0A381X8U0"/>
<evidence type="ECO:0000313" key="4">
    <source>
        <dbReference type="EMBL" id="SVA60901.1"/>
    </source>
</evidence>
<dbReference type="Pfam" id="PF13385">
    <property type="entry name" value="Laminin_G_3"/>
    <property type="match status" value="2"/>
</dbReference>
<name>A0A381X8U0_9ZZZZ</name>